<reference evidence="4" key="1">
    <citation type="submission" date="2023-05" db="EMBL/GenBank/DDBJ databases">
        <title>Nepenthes gracilis genome sequencing.</title>
        <authorList>
            <person name="Fukushima K."/>
        </authorList>
    </citation>
    <scope>NUCLEOTIDE SEQUENCE</scope>
    <source>
        <strain evidence="4">SING2019-196</strain>
    </source>
</reference>
<evidence type="ECO:0008006" key="6">
    <source>
        <dbReference type="Google" id="ProtNLM"/>
    </source>
</evidence>
<protein>
    <recommendedName>
        <fullName evidence="6">DUF4005 domain-containing protein</fullName>
    </recommendedName>
</protein>
<feature type="region of interest" description="Disordered" evidence="3">
    <location>
        <begin position="602"/>
        <end position="780"/>
    </location>
</feature>
<feature type="region of interest" description="Disordered" evidence="3">
    <location>
        <begin position="536"/>
        <end position="567"/>
    </location>
</feature>
<dbReference type="AlphaFoldDB" id="A0AAD3S2I3"/>
<comment type="similarity">
    <text evidence="2">Belongs to the IQD family.</text>
</comment>
<dbReference type="Pfam" id="PF00612">
    <property type="entry name" value="IQ"/>
    <property type="match status" value="2"/>
</dbReference>
<evidence type="ECO:0000313" key="4">
    <source>
        <dbReference type="EMBL" id="GMH03244.1"/>
    </source>
</evidence>
<dbReference type="EMBL" id="BSYO01000004">
    <property type="protein sequence ID" value="GMH03244.1"/>
    <property type="molecule type" value="Genomic_DNA"/>
</dbReference>
<dbReference type="PANTHER" id="PTHR32295:SF154">
    <property type="entry name" value="PROTEIN IQ-DOMAIN 32"/>
    <property type="match status" value="1"/>
</dbReference>
<feature type="compositionally biased region" description="Polar residues" evidence="3">
    <location>
        <begin position="657"/>
        <end position="671"/>
    </location>
</feature>
<feature type="compositionally biased region" description="Basic and acidic residues" evidence="3">
    <location>
        <begin position="672"/>
        <end position="682"/>
    </location>
</feature>
<sequence>MGKSTTSCLKIIACSSDSVDQDEIQASVVKSSGDKRGWSFRKRSARNQVLSNSVITEAPTPGSKEMPEAVSINFQTPAKFNVPEKLTIRQHLDEKTQLQTSAESKISETVVATQNGSDASFIMDEPAAAFIIQTAIRGFLAQREIVRRKSIVKLQAAIRGHLVRRHAVETLFCIQAIVKVQALARARHSKLLDKETSVTKPVTAQSSIEKLLRNGLARQLLDSTPKPKSMTIKCDSSRPDSSWSWLERWMSVLSSEHTGLQKRELSSEQEQQKQIEKAAYQIDAEIPYELPSNSAYLKSGFEEALDDGKNSLTSDANTVAEAGKQQPPSENTHASHVEANSEEINIFANQNVQFDSGPQSDSGSLACKPTVESEHPRHSTKRLASEALDTEEMKFVHESRNACNPAFIAAQSKCEELSSVVNSDRSLVDTVVPGAEPAVKTKEPSMAEMLANHDFRIYVGGSECGTELSVTSTLDSPDDSYVEVADVEQDFKIMEERACDPKCIKSFDVEGNAILEISASGILSPMAVQPEEFHDINDSYAGPVPAADTPQVDEQPERNEPFGRTGEYVNSFINPGSIQMEQQSERNVTNVQIDLGAERERAYKSTPEASPEGHTSVPESQGNPSGQVSVKAKRIKNEKSGYNPKRISPSVGKKSRSNPNYDSVARSSVEQLSKDQKSEKRRSYLGSMKSDPVDQVPRDNTSSNSLPSYMQATESVRAKAHSPRSSPDVQNKDVYIKKRRSLPGASGMQESPRIQRSMSQVPQAPKGNGSHEDDKGEKSF</sequence>
<feature type="compositionally biased region" description="Polar residues" evidence="3">
    <location>
        <begin position="617"/>
        <end position="628"/>
    </location>
</feature>
<evidence type="ECO:0000313" key="5">
    <source>
        <dbReference type="Proteomes" id="UP001279734"/>
    </source>
</evidence>
<keyword evidence="1" id="KW-0112">Calmodulin-binding</keyword>
<feature type="compositionally biased region" description="Polar residues" evidence="3">
    <location>
        <begin position="698"/>
        <end position="714"/>
    </location>
</feature>
<feature type="region of interest" description="Disordered" evidence="3">
    <location>
        <begin position="353"/>
        <end position="381"/>
    </location>
</feature>
<evidence type="ECO:0000256" key="3">
    <source>
        <dbReference type="SAM" id="MobiDB-lite"/>
    </source>
</evidence>
<name>A0AAD3S2I3_NEPGR</name>
<feature type="compositionally biased region" description="Polar residues" evidence="3">
    <location>
        <begin position="353"/>
        <end position="363"/>
    </location>
</feature>
<dbReference type="SMART" id="SM00015">
    <property type="entry name" value="IQ"/>
    <property type="match status" value="2"/>
</dbReference>
<dbReference type="PROSITE" id="PS50096">
    <property type="entry name" value="IQ"/>
    <property type="match status" value="2"/>
</dbReference>
<evidence type="ECO:0000256" key="2">
    <source>
        <dbReference type="ARBA" id="ARBA00024341"/>
    </source>
</evidence>
<dbReference type="Proteomes" id="UP001279734">
    <property type="component" value="Unassembled WGS sequence"/>
</dbReference>
<dbReference type="Gene3D" id="1.20.5.190">
    <property type="match status" value="1"/>
</dbReference>
<keyword evidence="5" id="KW-1185">Reference proteome</keyword>
<dbReference type="GO" id="GO:0005516">
    <property type="term" value="F:calmodulin binding"/>
    <property type="evidence" value="ECO:0007669"/>
    <property type="project" value="UniProtKB-KW"/>
</dbReference>
<gene>
    <name evidence="4" type="ORF">Nepgr_005083</name>
</gene>
<dbReference type="PANTHER" id="PTHR32295">
    <property type="entry name" value="IQ-DOMAIN 5-RELATED"/>
    <property type="match status" value="1"/>
</dbReference>
<proteinExistence type="inferred from homology"/>
<comment type="caution">
    <text evidence="4">The sequence shown here is derived from an EMBL/GenBank/DDBJ whole genome shotgun (WGS) entry which is preliminary data.</text>
</comment>
<organism evidence="4 5">
    <name type="scientific">Nepenthes gracilis</name>
    <name type="common">Slender pitcher plant</name>
    <dbReference type="NCBI Taxonomy" id="150966"/>
    <lineage>
        <taxon>Eukaryota</taxon>
        <taxon>Viridiplantae</taxon>
        <taxon>Streptophyta</taxon>
        <taxon>Embryophyta</taxon>
        <taxon>Tracheophyta</taxon>
        <taxon>Spermatophyta</taxon>
        <taxon>Magnoliopsida</taxon>
        <taxon>eudicotyledons</taxon>
        <taxon>Gunneridae</taxon>
        <taxon>Pentapetalae</taxon>
        <taxon>Caryophyllales</taxon>
        <taxon>Nepenthaceae</taxon>
        <taxon>Nepenthes</taxon>
    </lineage>
</organism>
<evidence type="ECO:0000256" key="1">
    <source>
        <dbReference type="ARBA" id="ARBA00022860"/>
    </source>
</evidence>
<feature type="compositionally biased region" description="Polar residues" evidence="3">
    <location>
        <begin position="748"/>
        <end position="762"/>
    </location>
</feature>
<dbReference type="InterPro" id="IPR000048">
    <property type="entry name" value="IQ_motif_EF-hand-BS"/>
</dbReference>
<accession>A0AAD3S2I3</accession>
<feature type="compositionally biased region" description="Basic and acidic residues" evidence="3">
    <location>
        <begin position="769"/>
        <end position="780"/>
    </location>
</feature>